<proteinExistence type="predicted"/>
<name>A0A1I7YQC5_9BILA</name>
<accession>A0A1I7YQC5</accession>
<reference evidence="2" key="1">
    <citation type="submission" date="2016-11" db="UniProtKB">
        <authorList>
            <consortium name="WormBaseParasite"/>
        </authorList>
    </citation>
    <scope>IDENTIFICATION</scope>
</reference>
<evidence type="ECO:0000313" key="2">
    <source>
        <dbReference type="WBParaSite" id="L893_g18640.t1"/>
    </source>
</evidence>
<sequence>MDNVPTVFIEKVCLLAFDSEFTAFLGEAEQISSHFGEVIAATGEKIHQLLVKVYLSDEKILVTGKSVAEPARHEPIFRTPLDELSLRFVTHFHVELLGSEKSDRDFGEDYYYDGHFYRHEPREAWTEVSSDRLLRLLRAIRPTGREGPHPARYDRHFRNHLKGVYIDAENYTCRKLLSLQLPFDSIHFEYTTECRREIENFLESSGPLYNIDIDYNTMEILTTRSIDFAVEKFVPLDGSCADLSGPLNRKQMEKLVLKCEMSDQKASICAGFDEYKDGMDITKLFDFDLLYSTWTITTPIEQFWTFHAQREDAQNRLHLEDLNGNGFTLYWRWNTSCFCKQ</sequence>
<dbReference type="AlphaFoldDB" id="A0A1I7YQC5"/>
<protein>
    <submittedName>
        <fullName evidence="2">FTH domain-containing protein</fullName>
    </submittedName>
</protein>
<dbReference type="Proteomes" id="UP000095287">
    <property type="component" value="Unplaced"/>
</dbReference>
<dbReference type="WBParaSite" id="L893_g18640.t1">
    <property type="protein sequence ID" value="L893_g18640.t1"/>
    <property type="gene ID" value="L893_g18640"/>
</dbReference>
<organism evidence="1 2">
    <name type="scientific">Steinernema glaseri</name>
    <dbReference type="NCBI Taxonomy" id="37863"/>
    <lineage>
        <taxon>Eukaryota</taxon>
        <taxon>Metazoa</taxon>
        <taxon>Ecdysozoa</taxon>
        <taxon>Nematoda</taxon>
        <taxon>Chromadorea</taxon>
        <taxon>Rhabditida</taxon>
        <taxon>Tylenchina</taxon>
        <taxon>Panagrolaimomorpha</taxon>
        <taxon>Strongyloidoidea</taxon>
        <taxon>Steinernematidae</taxon>
        <taxon>Steinernema</taxon>
    </lineage>
</organism>
<evidence type="ECO:0000313" key="1">
    <source>
        <dbReference type="Proteomes" id="UP000095287"/>
    </source>
</evidence>
<keyword evidence="1" id="KW-1185">Reference proteome</keyword>